<evidence type="ECO:0000313" key="1">
    <source>
        <dbReference type="EMBL" id="GGF74949.1"/>
    </source>
</evidence>
<reference evidence="1 2" key="1">
    <citation type="journal article" date="2019" name="Int. J. Syst. Evol. Microbiol.">
        <title>The Global Catalogue of Microorganisms (GCM) 10K type strain sequencing project: providing services to taxonomists for standard genome sequencing and annotation.</title>
        <authorList>
            <consortium name="The Broad Institute Genomics Platform"/>
            <consortium name="The Broad Institute Genome Sequencing Center for Infectious Disease"/>
            <person name="Wu L."/>
            <person name="Ma J."/>
        </authorList>
    </citation>
    <scope>NUCLEOTIDE SEQUENCE [LARGE SCALE GENOMIC DNA]</scope>
    <source>
        <strain evidence="1 2">CGMCC 1.12720</strain>
    </source>
</reference>
<sequence>MPAVPKKLLNENAQQQSWDLFIKAKYALVGKHELPIRIKPISPESLTDTELRVEVAPPNERNKFYKELEANFQLKPADIDPERGVFWLDWETSVQPGQLRRFKLVADECNFDYEPDPFLEGHITLISGNTAPPVESYVNQQLIEADLDGRLIIVKSGLDDTGKKLWVLVRNVDLPEKEILQFLSDNSFTYGGLQAILRANKPGQPPELHTFQVNNLAGVSLHGATKLRAQGYTRVKYYDLLYKFSLPVDFYPLIQLGLAPFEGLLKQLRSAFPQLEVQLLNNGETVCFRYFLPFEEKEQHYVRFCNYMQELREANWFIQQFTLELAGSTRLEFKAADNQSARLQYETDRLSKLIGAEIEIGQGPGRVRVGVLERVKYPALRIGLFPDQPGVPAATPKVLLEALSKGILQPNLTGDREKLARLTDALRIIADPKAPLPNPQTRLFLYDAAAARGAELPDELLPGSQTWNEVAAHSFLPLNDSQVQAIVSTLLVPDLALVQGPPGTGKSTAISQIIWHHVRRNPHERLLLTSETNMAVDNALEKLENRHHNLVKPIRIGSEKNLENEGSRYSLPKIKAWADAAESDMVPNLRDNIVCKWLENIARRSAACNSLPADLQATWAATLDAPPEDLKRLFRKQYLDHVNVIGATGSSIGEKNTKGVPTTFFRQYQTVFANRPEPKIGAEEKPAREGKRPEKEGPAPGICFDVVVMDEASKATPPELALSLIYARKAIIIGDHRQLPPMLDEADFKTTLEDEGETELAQQFSRADAETSQFERLFTGLGVAPGVVSRFNTQYRMHPHINEAIQQFYREDGGLLCGIPAADADDPNLNNPLSRYHGLHHEKLLQPNQHLIWVEVDEPEMCAGISSRLNLAEVQAVRAILKCLTLSQGFAEFQGHWNKPEDQEVGLITFYSQQAKLLQEVADEFKKKLPARARAVDRFQGMERNIVVVSLVRSNKIMESRFQQPDLTAYPSNGGYPLQTSLGFAQFPNRLNVALSRAKRLLIVVGNSRHFSRNDCYRRVYETVVRCGHVIDYKELLPYLDHSA</sequence>
<protein>
    <submittedName>
        <fullName evidence="1">Uncharacterized protein</fullName>
    </submittedName>
</protein>
<accession>A0ACB5PV44</accession>
<comment type="caution">
    <text evidence="1">The sequence shown here is derived from an EMBL/GenBank/DDBJ whole genome shotgun (WGS) entry which is preliminary data.</text>
</comment>
<keyword evidence="2" id="KW-1185">Reference proteome</keyword>
<gene>
    <name evidence="1" type="ORF">GCM10011375_32520</name>
</gene>
<organism evidence="1 2">
    <name type="scientific">Hymenobacter qilianensis</name>
    <dbReference type="NCBI Taxonomy" id="1385715"/>
    <lineage>
        <taxon>Bacteria</taxon>
        <taxon>Pseudomonadati</taxon>
        <taxon>Bacteroidota</taxon>
        <taxon>Cytophagia</taxon>
        <taxon>Cytophagales</taxon>
        <taxon>Hymenobacteraceae</taxon>
        <taxon>Hymenobacter</taxon>
    </lineage>
</organism>
<evidence type="ECO:0000313" key="2">
    <source>
        <dbReference type="Proteomes" id="UP000605392"/>
    </source>
</evidence>
<name>A0ACB5PV44_9BACT</name>
<dbReference type="Proteomes" id="UP000605392">
    <property type="component" value="Unassembled WGS sequence"/>
</dbReference>
<dbReference type="EMBL" id="BMFN01000003">
    <property type="protein sequence ID" value="GGF74949.1"/>
    <property type="molecule type" value="Genomic_DNA"/>
</dbReference>
<proteinExistence type="predicted"/>